<keyword evidence="2" id="KW-1185">Reference proteome</keyword>
<feature type="non-terminal residue" evidence="1">
    <location>
        <position position="57"/>
    </location>
</feature>
<dbReference type="EMBL" id="GL447255">
    <property type="protein sequence ID" value="EFN86723.1"/>
    <property type="molecule type" value="Genomic_DNA"/>
</dbReference>
<dbReference type="Proteomes" id="UP000008237">
    <property type="component" value="Unassembled WGS sequence"/>
</dbReference>
<gene>
    <name evidence="1" type="ORF">EAI_15469</name>
</gene>
<evidence type="ECO:0000313" key="1">
    <source>
        <dbReference type="EMBL" id="EFN86723.1"/>
    </source>
</evidence>
<evidence type="ECO:0000313" key="2">
    <source>
        <dbReference type="Proteomes" id="UP000008237"/>
    </source>
</evidence>
<organism evidence="2">
    <name type="scientific">Harpegnathos saltator</name>
    <name type="common">Jerdon's jumping ant</name>
    <dbReference type="NCBI Taxonomy" id="610380"/>
    <lineage>
        <taxon>Eukaryota</taxon>
        <taxon>Metazoa</taxon>
        <taxon>Ecdysozoa</taxon>
        <taxon>Arthropoda</taxon>
        <taxon>Hexapoda</taxon>
        <taxon>Insecta</taxon>
        <taxon>Pterygota</taxon>
        <taxon>Neoptera</taxon>
        <taxon>Endopterygota</taxon>
        <taxon>Hymenoptera</taxon>
        <taxon>Apocrita</taxon>
        <taxon>Aculeata</taxon>
        <taxon>Formicoidea</taxon>
        <taxon>Formicidae</taxon>
        <taxon>Ponerinae</taxon>
        <taxon>Ponerini</taxon>
        <taxon>Harpegnathos</taxon>
    </lineage>
</organism>
<dbReference type="AlphaFoldDB" id="E2BC47"/>
<name>E2BC47_HARSA</name>
<sequence length="57" mass="6721">IEIFLQDFIEEYKILHEEGFQFDRNLCFKITIRAVICDTPARCFVTCTKGFNGYYGC</sequence>
<proteinExistence type="predicted"/>
<dbReference type="InParanoid" id="E2BC47"/>
<protein>
    <submittedName>
        <fullName evidence="1">Uncharacterized protein</fullName>
    </submittedName>
</protein>
<reference evidence="1 2" key="1">
    <citation type="journal article" date="2010" name="Science">
        <title>Genomic comparison of the ants Camponotus floridanus and Harpegnathos saltator.</title>
        <authorList>
            <person name="Bonasio R."/>
            <person name="Zhang G."/>
            <person name="Ye C."/>
            <person name="Mutti N.S."/>
            <person name="Fang X."/>
            <person name="Qin N."/>
            <person name="Donahue G."/>
            <person name="Yang P."/>
            <person name="Li Q."/>
            <person name="Li C."/>
            <person name="Zhang P."/>
            <person name="Huang Z."/>
            <person name="Berger S.L."/>
            <person name="Reinberg D."/>
            <person name="Wang J."/>
            <person name="Liebig J."/>
        </authorList>
    </citation>
    <scope>NUCLEOTIDE SEQUENCE [LARGE SCALE GENOMIC DNA]</scope>
    <source>
        <strain evidence="1 2">R22 G/1</strain>
    </source>
</reference>
<feature type="non-terminal residue" evidence="1">
    <location>
        <position position="1"/>
    </location>
</feature>
<accession>E2BC47</accession>